<reference evidence="1" key="1">
    <citation type="journal article" date="2014" name="Front. Microbiol.">
        <title>High frequency of phylogenetically diverse reductive dehalogenase-homologous genes in deep subseafloor sedimentary metagenomes.</title>
        <authorList>
            <person name="Kawai M."/>
            <person name="Futagami T."/>
            <person name="Toyoda A."/>
            <person name="Takaki Y."/>
            <person name="Nishi S."/>
            <person name="Hori S."/>
            <person name="Arai W."/>
            <person name="Tsubouchi T."/>
            <person name="Morono Y."/>
            <person name="Uchiyama I."/>
            <person name="Ito T."/>
            <person name="Fujiyama A."/>
            <person name="Inagaki F."/>
            <person name="Takami H."/>
        </authorList>
    </citation>
    <scope>NUCLEOTIDE SEQUENCE</scope>
    <source>
        <strain evidence="1">Expedition CK06-06</strain>
    </source>
</reference>
<evidence type="ECO:0000313" key="1">
    <source>
        <dbReference type="EMBL" id="GAI54505.1"/>
    </source>
</evidence>
<gene>
    <name evidence="1" type="ORF">S06H3_64573</name>
</gene>
<sequence>RQEPAVYDFLKPRQFYRLTAKGEAEEEGWADPLRTMHPEFG</sequence>
<accession>X1QUE5</accession>
<organism evidence="1">
    <name type="scientific">marine sediment metagenome</name>
    <dbReference type="NCBI Taxonomy" id="412755"/>
    <lineage>
        <taxon>unclassified sequences</taxon>
        <taxon>metagenomes</taxon>
        <taxon>ecological metagenomes</taxon>
    </lineage>
</organism>
<protein>
    <submittedName>
        <fullName evidence="1">Uncharacterized protein</fullName>
    </submittedName>
</protein>
<dbReference type="AlphaFoldDB" id="X1QUE5"/>
<feature type="non-terminal residue" evidence="1">
    <location>
        <position position="1"/>
    </location>
</feature>
<comment type="caution">
    <text evidence="1">The sequence shown here is derived from an EMBL/GenBank/DDBJ whole genome shotgun (WGS) entry which is preliminary data.</text>
</comment>
<proteinExistence type="predicted"/>
<dbReference type="EMBL" id="BARV01043176">
    <property type="protein sequence ID" value="GAI54505.1"/>
    <property type="molecule type" value="Genomic_DNA"/>
</dbReference>
<name>X1QUE5_9ZZZZ</name>